<organism evidence="7 9">
    <name type="scientific">Treponema phagedenis</name>
    <dbReference type="NCBI Taxonomy" id="162"/>
    <lineage>
        <taxon>Bacteria</taxon>
        <taxon>Pseudomonadati</taxon>
        <taxon>Spirochaetota</taxon>
        <taxon>Spirochaetia</taxon>
        <taxon>Spirochaetales</taxon>
        <taxon>Treponemataceae</taxon>
        <taxon>Treponema</taxon>
    </lineage>
</organism>
<dbReference type="Pfam" id="PF01027">
    <property type="entry name" value="Bax1-I"/>
    <property type="match status" value="1"/>
</dbReference>
<evidence type="ECO:0000313" key="10">
    <source>
        <dbReference type="Proteomes" id="UP000323594"/>
    </source>
</evidence>
<name>A0A0B7GTJ5_TREPH</name>
<keyword evidence="4 6" id="KW-1133">Transmembrane helix</keyword>
<feature type="transmembrane region" description="Helical" evidence="6">
    <location>
        <begin position="87"/>
        <end position="108"/>
    </location>
</feature>
<gene>
    <name evidence="7" type="primary">ybhL</name>
    <name evidence="8" type="ORF">FUT82_16955</name>
    <name evidence="7" type="ORF">TPHV1_210051</name>
</gene>
<reference evidence="9" key="1">
    <citation type="submission" date="2015-01" db="EMBL/GenBank/DDBJ databases">
        <authorList>
            <person name="Manzoor Shahid"/>
            <person name="Zubair Saima"/>
        </authorList>
    </citation>
    <scope>NUCLEOTIDE SEQUENCE [LARGE SCALE GENOMIC DNA]</scope>
    <source>
        <strain evidence="9">V1</strain>
    </source>
</reference>
<evidence type="ECO:0000256" key="3">
    <source>
        <dbReference type="ARBA" id="ARBA00022692"/>
    </source>
</evidence>
<dbReference type="PANTHER" id="PTHR23291">
    <property type="entry name" value="BAX INHIBITOR-RELATED"/>
    <property type="match status" value="1"/>
</dbReference>
<feature type="transmembrane region" description="Helical" evidence="6">
    <location>
        <begin position="51"/>
        <end position="75"/>
    </location>
</feature>
<dbReference type="Proteomes" id="UP000042527">
    <property type="component" value="Unassembled WGS sequence"/>
</dbReference>
<dbReference type="OrthoDB" id="9793828at2"/>
<dbReference type="CDD" id="cd10432">
    <property type="entry name" value="BI-1-like_bacterial"/>
    <property type="match status" value="1"/>
</dbReference>
<feature type="transmembrane region" description="Helical" evidence="6">
    <location>
        <begin position="22"/>
        <end position="45"/>
    </location>
</feature>
<evidence type="ECO:0000256" key="1">
    <source>
        <dbReference type="ARBA" id="ARBA00004141"/>
    </source>
</evidence>
<accession>A0A0B7GTJ5</accession>
<comment type="subcellular location">
    <subcellularLocation>
        <location evidence="1">Membrane</location>
        <topology evidence="1">Multi-pass membrane protein</topology>
    </subcellularLocation>
</comment>
<feature type="transmembrane region" description="Helical" evidence="6">
    <location>
        <begin position="145"/>
        <end position="162"/>
    </location>
</feature>
<feature type="transmembrane region" description="Helical" evidence="6">
    <location>
        <begin position="114"/>
        <end position="133"/>
    </location>
</feature>
<sequence length="234" mass="25725">MNETTLHDLSLQQANEKITQRFLAAVYGWMVAALAISGFSAFLVINSEAALLFIFGNKLVFFGLIIAEVLLVAGLSAGIRKISFTTAALAFIGYSILNGITLSAIFFIYTGGSITRIFLTTALMFSVMSIYGMTTNTDLNSAGRYLMMAVIGLVIASLVNMFLRSSSFDWLLSFITVGVFTGLTAYDSQKILQISQHARQDDTYRKVALIGALKLYLDFINIFLALLRLFGKKR</sequence>
<reference evidence="7" key="2">
    <citation type="submission" date="2015-01" db="EMBL/GenBank/DDBJ databases">
        <authorList>
            <person name="Xiang T."/>
            <person name="Song Y."/>
            <person name="Huang L."/>
            <person name="Wang B."/>
            <person name="Wu P."/>
        </authorList>
    </citation>
    <scope>NUCLEOTIDE SEQUENCE [LARGE SCALE GENOMIC DNA]</scope>
    <source>
        <strain evidence="7">V1</strain>
    </source>
</reference>
<proteinExistence type="inferred from homology"/>
<keyword evidence="3 6" id="KW-0812">Transmembrane</keyword>
<dbReference type="InterPro" id="IPR006214">
    <property type="entry name" value="Bax_inhibitor_1-related"/>
</dbReference>
<dbReference type="EMBL" id="CP042817">
    <property type="protein sequence ID" value="QEJ99514.1"/>
    <property type="molecule type" value="Genomic_DNA"/>
</dbReference>
<reference evidence="8 10" key="3">
    <citation type="submission" date="2019-08" db="EMBL/GenBank/DDBJ databases">
        <authorList>
            <person name="Kuhnert P."/>
        </authorList>
    </citation>
    <scope>NUCLEOTIDE SEQUENCE [LARGE SCALE GENOMIC DNA]</scope>
    <source>
        <strain evidence="8 10">B36.5</strain>
    </source>
</reference>
<dbReference type="PANTHER" id="PTHR23291:SF50">
    <property type="entry name" value="PROTEIN LIFEGUARD 4"/>
    <property type="match status" value="1"/>
</dbReference>
<evidence type="ECO:0000313" key="8">
    <source>
        <dbReference type="EMBL" id="QEJ99514.1"/>
    </source>
</evidence>
<evidence type="ECO:0000256" key="4">
    <source>
        <dbReference type="ARBA" id="ARBA00022989"/>
    </source>
</evidence>
<dbReference type="RefSeq" id="WP_024752796.1">
    <property type="nucleotide sequence ID" value="NZ_CDNC01000014.1"/>
</dbReference>
<comment type="similarity">
    <text evidence="2 6">Belongs to the BI1 family.</text>
</comment>
<dbReference type="EMBL" id="CDNC01000014">
    <property type="protein sequence ID" value="CEM61818.1"/>
    <property type="molecule type" value="Genomic_DNA"/>
</dbReference>
<evidence type="ECO:0000256" key="6">
    <source>
        <dbReference type="RuleBase" id="RU004379"/>
    </source>
</evidence>
<evidence type="ECO:0000256" key="5">
    <source>
        <dbReference type="ARBA" id="ARBA00023136"/>
    </source>
</evidence>
<feature type="transmembrane region" description="Helical" evidence="6">
    <location>
        <begin position="168"/>
        <end position="186"/>
    </location>
</feature>
<evidence type="ECO:0000313" key="9">
    <source>
        <dbReference type="Proteomes" id="UP000042527"/>
    </source>
</evidence>
<feature type="transmembrane region" description="Helical" evidence="6">
    <location>
        <begin position="207"/>
        <end position="230"/>
    </location>
</feature>
<evidence type="ECO:0000313" key="7">
    <source>
        <dbReference type="EMBL" id="CEM61818.1"/>
    </source>
</evidence>
<keyword evidence="5 6" id="KW-0472">Membrane</keyword>
<keyword evidence="9" id="KW-1185">Reference proteome</keyword>
<protein>
    <submittedName>
        <fullName evidence="8">Bax inhibitor-1/YccA family protein</fullName>
    </submittedName>
    <submittedName>
        <fullName evidence="7">Inner membrane protein YbhL</fullName>
    </submittedName>
</protein>
<evidence type="ECO:0000256" key="2">
    <source>
        <dbReference type="ARBA" id="ARBA00010350"/>
    </source>
</evidence>
<dbReference type="Proteomes" id="UP000323594">
    <property type="component" value="Chromosome"/>
</dbReference>
<dbReference type="GO" id="GO:0005886">
    <property type="term" value="C:plasma membrane"/>
    <property type="evidence" value="ECO:0007669"/>
    <property type="project" value="TreeGrafter"/>
</dbReference>
<dbReference type="AlphaFoldDB" id="A0A0B7GTJ5"/>